<evidence type="ECO:0000259" key="6">
    <source>
        <dbReference type="Pfam" id="PF02782"/>
    </source>
</evidence>
<sequence length="575" mass="63009">MHFFNNLPQRLGRPEKNNPQYRCPAEPGLGRGNDFKTWEVKKMNLIETSQAIQQGNVSLGIELGSTRIKAVLVTDDFETIASGGYVWENKFENGIWTYSLEEVWEGIQRSYAQIAADVQGKYHTTLTKISAIGVSAMMHGYLAFAENGELLMPFRTWRNNITEQAADELTGRFQFNIPQRWSIAHLYQAILNQEPHVKDIRFITTLAGYVHWKLAGEKVLGIGDASGVFPVDEETGTYRKDFLDTFDRLENVTPYPWHIREVLPKVLKAGEYAGTLTTEGAALLDVNGNLQAGSLMAPPEGDAGTGMVCTNSVRKRTGNISVGTSAFSMIVLDQPLEKVYRDIDIVTTPSGAPVAMVHINNCSSDINAWANLFKQFAERLGVDLPADRLYETLFLVAAKADPDAGGLLNYSYLSGENITKMPAGRPLFVRKPDSAFTLANFVQAQLYAAFAPLKIGMDILKNEEGIKTDVLIAQGGLFKTPVIGQQVLANALNTPITVMSTAGEGGAWGMAVLAVYAKSGNGKQSLEDFLDQNVFTHPESMTLSPEPEGVSGYEAFIKRYEAGLPVESMAVKSIG</sequence>
<evidence type="ECO:0000256" key="4">
    <source>
        <dbReference type="SAM" id="MobiDB-lite"/>
    </source>
</evidence>
<dbReference type="InterPro" id="IPR050406">
    <property type="entry name" value="FGGY_Carb_Kinase"/>
</dbReference>
<feature type="domain" description="Carbohydrate kinase FGGY C-terminal" evidence="6">
    <location>
        <begin position="319"/>
        <end position="517"/>
    </location>
</feature>
<comment type="similarity">
    <text evidence="1">Belongs to the FGGY kinase family.</text>
</comment>
<dbReference type="Proteomes" id="UP000009283">
    <property type="component" value="Chromosome"/>
</dbReference>
<dbReference type="AlphaFoldDB" id="G2TLS1"/>
<dbReference type="KEGG" id="bag:Bcoa_2344"/>
<evidence type="ECO:0000256" key="3">
    <source>
        <dbReference type="ARBA" id="ARBA00022777"/>
    </source>
</evidence>
<dbReference type="PANTHER" id="PTHR43095">
    <property type="entry name" value="SUGAR KINASE"/>
    <property type="match status" value="1"/>
</dbReference>
<dbReference type="SUPFAM" id="SSF53067">
    <property type="entry name" value="Actin-like ATPase domain"/>
    <property type="match status" value="2"/>
</dbReference>
<proteinExistence type="inferred from homology"/>
<evidence type="ECO:0000256" key="2">
    <source>
        <dbReference type="ARBA" id="ARBA00022679"/>
    </source>
</evidence>
<dbReference type="GO" id="GO:0016301">
    <property type="term" value="F:kinase activity"/>
    <property type="evidence" value="ECO:0007669"/>
    <property type="project" value="UniProtKB-KW"/>
</dbReference>
<dbReference type="CDD" id="cd07809">
    <property type="entry name" value="ASKHA_NBD_FGGY_BaXK-like"/>
    <property type="match status" value="1"/>
</dbReference>
<organism evidence="7 8">
    <name type="scientific">Heyndrickxia coagulans 36D1</name>
    <dbReference type="NCBI Taxonomy" id="345219"/>
    <lineage>
        <taxon>Bacteria</taxon>
        <taxon>Bacillati</taxon>
        <taxon>Bacillota</taxon>
        <taxon>Bacilli</taxon>
        <taxon>Bacillales</taxon>
        <taxon>Bacillaceae</taxon>
        <taxon>Heyndrickxia</taxon>
    </lineage>
</organism>
<keyword evidence="3 7" id="KW-0418">Kinase</keyword>
<feature type="domain" description="Carbohydrate kinase FGGY N-terminal" evidence="5">
    <location>
        <begin position="58"/>
        <end position="284"/>
    </location>
</feature>
<dbReference type="EMBL" id="CP003056">
    <property type="protein sequence ID" value="AEP01524.1"/>
    <property type="molecule type" value="Genomic_DNA"/>
</dbReference>
<dbReference type="InterPro" id="IPR018485">
    <property type="entry name" value="FGGY_C"/>
</dbReference>
<name>G2TLS1_HEYCO</name>
<evidence type="ECO:0000259" key="5">
    <source>
        <dbReference type="Pfam" id="PF00370"/>
    </source>
</evidence>
<gene>
    <name evidence="7" type="ORF">Bcoa_2344</name>
</gene>
<dbReference type="HOGENOM" id="CLU_509692_0_0_9"/>
<accession>G2TLS1</accession>
<dbReference type="InterPro" id="IPR043129">
    <property type="entry name" value="ATPase_NBD"/>
</dbReference>
<feature type="region of interest" description="Disordered" evidence="4">
    <location>
        <begin position="1"/>
        <end position="27"/>
    </location>
</feature>
<evidence type="ECO:0000256" key="1">
    <source>
        <dbReference type="ARBA" id="ARBA00009156"/>
    </source>
</evidence>
<dbReference type="Pfam" id="PF02782">
    <property type="entry name" value="FGGY_C"/>
    <property type="match status" value="1"/>
</dbReference>
<reference evidence="7 8" key="1">
    <citation type="journal article" date="2011" name="Stand. Genomic Sci.">
        <title>Complete Genome Sequence of a thermotolerant sporogenic lactic acid bacterium, Bacillus coagulans strain 36D1.</title>
        <authorList>
            <person name="Rhee M.S."/>
            <person name="Moritz B.E."/>
            <person name="Xie G."/>
            <person name="Glavina Del Rio T."/>
            <person name="Dalin E."/>
            <person name="Tice H."/>
            <person name="Bruce D."/>
            <person name="Goodwin L."/>
            <person name="Chertkov O."/>
            <person name="Brettin T."/>
            <person name="Han C."/>
            <person name="Detter C."/>
            <person name="Pitluck S."/>
            <person name="Land M.L."/>
            <person name="Patel M."/>
            <person name="Ou M."/>
            <person name="Harbrucker R."/>
            <person name="Ingram L.O."/>
            <person name="Shanmugam K.T."/>
        </authorList>
    </citation>
    <scope>NUCLEOTIDE SEQUENCE [LARGE SCALE GENOMIC DNA]</scope>
    <source>
        <strain evidence="7 8">36D1</strain>
    </source>
</reference>
<dbReference type="PANTHER" id="PTHR43095:SF5">
    <property type="entry name" value="XYLULOSE KINASE"/>
    <property type="match status" value="1"/>
</dbReference>
<dbReference type="Gene3D" id="3.30.420.40">
    <property type="match status" value="2"/>
</dbReference>
<dbReference type="eggNOG" id="COG1070">
    <property type="taxonomic scope" value="Bacteria"/>
</dbReference>
<protein>
    <submittedName>
        <fullName evidence="7">Carbohydrate kinase, FGGY</fullName>
    </submittedName>
</protein>
<evidence type="ECO:0000313" key="8">
    <source>
        <dbReference type="Proteomes" id="UP000009283"/>
    </source>
</evidence>
<dbReference type="InterPro" id="IPR018484">
    <property type="entry name" value="FGGY_N"/>
</dbReference>
<dbReference type="Pfam" id="PF00370">
    <property type="entry name" value="FGGY_N"/>
    <property type="match status" value="1"/>
</dbReference>
<dbReference type="GO" id="GO:0005975">
    <property type="term" value="P:carbohydrate metabolic process"/>
    <property type="evidence" value="ECO:0007669"/>
    <property type="project" value="InterPro"/>
</dbReference>
<keyword evidence="2" id="KW-0808">Transferase</keyword>
<evidence type="ECO:0000313" key="7">
    <source>
        <dbReference type="EMBL" id="AEP01524.1"/>
    </source>
</evidence>